<dbReference type="PROSITE" id="PS01124">
    <property type="entry name" value="HTH_ARAC_FAMILY_2"/>
    <property type="match status" value="1"/>
</dbReference>
<name>A0A6P0HGJ1_9ACTN</name>
<evidence type="ECO:0000256" key="3">
    <source>
        <dbReference type="ARBA" id="ARBA00023163"/>
    </source>
</evidence>
<dbReference type="Pfam" id="PF12625">
    <property type="entry name" value="Arabinose_bd"/>
    <property type="match status" value="1"/>
</dbReference>
<dbReference type="Gene3D" id="1.10.10.60">
    <property type="entry name" value="Homeodomain-like"/>
    <property type="match status" value="1"/>
</dbReference>
<keyword evidence="6" id="KW-1185">Reference proteome</keyword>
<evidence type="ECO:0000256" key="1">
    <source>
        <dbReference type="ARBA" id="ARBA00023015"/>
    </source>
</evidence>
<keyword evidence="1" id="KW-0805">Transcription regulation</keyword>
<dbReference type="AlphaFoldDB" id="A0A6P0HGJ1"/>
<accession>A0A6P0HGJ1</accession>
<evidence type="ECO:0000313" key="5">
    <source>
        <dbReference type="EMBL" id="NEN76815.1"/>
    </source>
</evidence>
<evidence type="ECO:0000256" key="2">
    <source>
        <dbReference type="ARBA" id="ARBA00023125"/>
    </source>
</evidence>
<dbReference type="GO" id="GO:0005829">
    <property type="term" value="C:cytosol"/>
    <property type="evidence" value="ECO:0007669"/>
    <property type="project" value="TreeGrafter"/>
</dbReference>
<protein>
    <submittedName>
        <fullName evidence="5">AraC family transcriptional regulator</fullName>
    </submittedName>
</protein>
<dbReference type="Pfam" id="PF12833">
    <property type="entry name" value="HTH_18"/>
    <property type="match status" value="1"/>
</dbReference>
<gene>
    <name evidence="5" type="ORF">G3T38_00830</name>
</gene>
<dbReference type="PANTHER" id="PTHR47894">
    <property type="entry name" value="HTH-TYPE TRANSCRIPTIONAL REGULATOR GADX"/>
    <property type="match status" value="1"/>
</dbReference>
<dbReference type="Proteomes" id="UP000468687">
    <property type="component" value="Unassembled WGS sequence"/>
</dbReference>
<dbReference type="GO" id="GO:0003700">
    <property type="term" value="F:DNA-binding transcription factor activity"/>
    <property type="evidence" value="ECO:0007669"/>
    <property type="project" value="InterPro"/>
</dbReference>
<dbReference type="SUPFAM" id="SSF46689">
    <property type="entry name" value="Homeodomain-like"/>
    <property type="match status" value="1"/>
</dbReference>
<dbReference type="SMART" id="SM00342">
    <property type="entry name" value="HTH_ARAC"/>
    <property type="match status" value="1"/>
</dbReference>
<organism evidence="5 6">
    <name type="scientific">Nocardioides zeae</name>
    <dbReference type="NCBI Taxonomy" id="1457234"/>
    <lineage>
        <taxon>Bacteria</taxon>
        <taxon>Bacillati</taxon>
        <taxon>Actinomycetota</taxon>
        <taxon>Actinomycetes</taxon>
        <taxon>Propionibacteriales</taxon>
        <taxon>Nocardioidaceae</taxon>
        <taxon>Nocardioides</taxon>
    </lineage>
</organism>
<comment type="caution">
    <text evidence="5">The sequence shown here is derived from an EMBL/GenBank/DDBJ whole genome shotgun (WGS) entry which is preliminary data.</text>
</comment>
<evidence type="ECO:0000313" key="6">
    <source>
        <dbReference type="Proteomes" id="UP000468687"/>
    </source>
</evidence>
<reference evidence="5 6" key="1">
    <citation type="journal article" date="2014" name="Int. J. Syst. Evol. Microbiol.">
        <title>Nocardioides zeae sp. nov., isolated from the stem of Zea mays.</title>
        <authorList>
            <person name="Glaeser S.P."/>
            <person name="McInroy J.A."/>
            <person name="Busse H.J."/>
            <person name="Kampfer P."/>
        </authorList>
    </citation>
    <scope>NUCLEOTIDE SEQUENCE [LARGE SCALE GENOMIC DNA]</scope>
    <source>
        <strain evidence="5 6">JCM 30728</strain>
    </source>
</reference>
<dbReference type="PANTHER" id="PTHR47894:SF1">
    <property type="entry name" value="HTH-TYPE TRANSCRIPTIONAL REGULATOR VQSM"/>
    <property type="match status" value="1"/>
</dbReference>
<dbReference type="InterPro" id="IPR018060">
    <property type="entry name" value="HTH_AraC"/>
</dbReference>
<proteinExistence type="predicted"/>
<keyword evidence="2" id="KW-0238">DNA-binding</keyword>
<dbReference type="InterPro" id="IPR009057">
    <property type="entry name" value="Homeodomain-like_sf"/>
</dbReference>
<dbReference type="EMBL" id="JAAGXA010000001">
    <property type="protein sequence ID" value="NEN76815.1"/>
    <property type="molecule type" value="Genomic_DNA"/>
</dbReference>
<sequence>MPAMFSPTVAHDWHFPRSTTGIGVLLAWARANGIDPAPLLVGTGLSPDDLEGAEGEVTADQELTVVRALLRRRPDEPPARLGAAIGASYHLGSFGVFGFAMLASPTLLHAVDLATRYIDLSFTFAMPRAELEGDAETGTVQVHVDGATLPPDVRPLLVARDARAIGTALRELLPGLPLELRLEPVEAPRRAVVSFPASNLARPLPQGNPQTAAACEQLCAELVERRRSRRGLAQQVRVLAAQEVTGGAPAGVVARRLGLSERTLRRRLAAEGTSYSELLDEVRSGLAVGLLATDLSLDEVALRLGYAEASSFIHAHRRWTGRTPRQAAEAD</sequence>
<dbReference type="GO" id="GO:0000976">
    <property type="term" value="F:transcription cis-regulatory region binding"/>
    <property type="evidence" value="ECO:0007669"/>
    <property type="project" value="TreeGrafter"/>
</dbReference>
<dbReference type="InterPro" id="IPR032687">
    <property type="entry name" value="AraC-type_N"/>
</dbReference>
<keyword evidence="3" id="KW-0804">Transcription</keyword>
<evidence type="ECO:0000259" key="4">
    <source>
        <dbReference type="PROSITE" id="PS01124"/>
    </source>
</evidence>
<feature type="domain" description="HTH araC/xylS-type" evidence="4">
    <location>
        <begin position="234"/>
        <end position="330"/>
    </location>
</feature>